<dbReference type="Gene3D" id="3.30.1390.10">
    <property type="match status" value="1"/>
</dbReference>
<dbReference type="GO" id="GO:0005840">
    <property type="term" value="C:ribosome"/>
    <property type="evidence" value="ECO:0007669"/>
    <property type="project" value="UniProtKB-KW"/>
</dbReference>
<keyword evidence="2" id="KW-0689">Ribosomal protein</keyword>
<evidence type="ECO:0000313" key="2">
    <source>
        <dbReference type="EMBL" id="WDE96871.1"/>
    </source>
</evidence>
<feature type="domain" description="Large ribosomal subunit protein bL12 C-terminal" evidence="1">
    <location>
        <begin position="43"/>
        <end position="70"/>
    </location>
</feature>
<dbReference type="Proteomes" id="UP001214250">
    <property type="component" value="Chromosome 1"/>
</dbReference>
<sequence>MIVLYIILGILALVFILKVAANSSNIETPDNVTEEDVKQFMRDGKKIHAIKCYRQITGMGLKDAKDAVERMEL</sequence>
<dbReference type="InterPro" id="IPR013823">
    <property type="entry name" value="Ribosomal_bL12_C"/>
</dbReference>
<dbReference type="Pfam" id="PF00542">
    <property type="entry name" value="Ribosomal_L12"/>
    <property type="match status" value="1"/>
</dbReference>
<name>A0ABY7VSJ4_9BACT</name>
<accession>A0ABY7VSJ4</accession>
<dbReference type="InterPro" id="IPR014719">
    <property type="entry name" value="Ribosomal_bL12_C/ClpS-like"/>
</dbReference>
<dbReference type="RefSeq" id="WP_274150936.1">
    <property type="nucleotide sequence ID" value="NZ_CP117811.1"/>
</dbReference>
<keyword evidence="3" id="KW-1185">Reference proteome</keyword>
<protein>
    <submittedName>
        <fullName evidence="2">Ribosomal protein L7/L12</fullName>
    </submittedName>
</protein>
<proteinExistence type="predicted"/>
<reference evidence="2 3" key="1">
    <citation type="submission" date="2023-02" db="EMBL/GenBank/DDBJ databases">
        <title>Genome sequence of Lentisphaera profundi SAORIC-696.</title>
        <authorList>
            <person name="Kim e."/>
            <person name="Cho J.-C."/>
            <person name="Choi A."/>
            <person name="Kang I."/>
        </authorList>
    </citation>
    <scope>NUCLEOTIDE SEQUENCE [LARGE SCALE GENOMIC DNA]</scope>
    <source>
        <strain evidence="2 3">SAORIC-696</strain>
    </source>
</reference>
<gene>
    <name evidence="2" type="ORF">PQO03_02710</name>
</gene>
<evidence type="ECO:0000313" key="3">
    <source>
        <dbReference type="Proteomes" id="UP001214250"/>
    </source>
</evidence>
<evidence type="ECO:0000259" key="1">
    <source>
        <dbReference type="Pfam" id="PF00542"/>
    </source>
</evidence>
<keyword evidence="2" id="KW-0687">Ribonucleoprotein</keyword>
<dbReference type="SUPFAM" id="SSF54736">
    <property type="entry name" value="ClpS-like"/>
    <property type="match status" value="1"/>
</dbReference>
<dbReference type="EMBL" id="CP117811">
    <property type="protein sequence ID" value="WDE96871.1"/>
    <property type="molecule type" value="Genomic_DNA"/>
</dbReference>
<organism evidence="2 3">
    <name type="scientific">Lentisphaera profundi</name>
    <dbReference type="NCBI Taxonomy" id="1658616"/>
    <lineage>
        <taxon>Bacteria</taxon>
        <taxon>Pseudomonadati</taxon>
        <taxon>Lentisphaerota</taxon>
        <taxon>Lentisphaeria</taxon>
        <taxon>Lentisphaerales</taxon>
        <taxon>Lentisphaeraceae</taxon>
        <taxon>Lentisphaera</taxon>
    </lineage>
</organism>